<evidence type="ECO:0000313" key="1">
    <source>
        <dbReference type="EMBL" id="MEU0156851.1"/>
    </source>
</evidence>
<proteinExistence type="predicted"/>
<name>A0ABV2VZ51_9ACTN</name>
<protein>
    <submittedName>
        <fullName evidence="1">Uncharacterized protein</fullName>
    </submittedName>
</protein>
<keyword evidence="2" id="KW-1185">Reference proteome</keyword>
<evidence type="ECO:0000313" key="2">
    <source>
        <dbReference type="Proteomes" id="UP001550348"/>
    </source>
</evidence>
<dbReference type="Proteomes" id="UP001550348">
    <property type="component" value="Unassembled WGS sequence"/>
</dbReference>
<dbReference type="RefSeq" id="WP_355668332.1">
    <property type="nucleotide sequence ID" value="NZ_JBEXRX010000245.1"/>
</dbReference>
<accession>A0ABV2VZ51</accession>
<sequence length="75" mass="8121">MPPVPVITLAASRVPDPEAVCDVAGCLWAAVVTWQVARSGVIFGDRWIAGEDVDLCREHDKRALRLTGAEDYVDA</sequence>
<reference evidence="1 2" key="1">
    <citation type="submission" date="2024-06" db="EMBL/GenBank/DDBJ databases">
        <title>The Natural Products Discovery Center: Release of the First 8490 Sequenced Strains for Exploring Actinobacteria Biosynthetic Diversity.</title>
        <authorList>
            <person name="Kalkreuter E."/>
            <person name="Kautsar S.A."/>
            <person name="Yang D."/>
            <person name="Bader C.D."/>
            <person name="Teijaro C.N."/>
            <person name="Fluegel L."/>
            <person name="Davis C.M."/>
            <person name="Simpson J.R."/>
            <person name="Lauterbach L."/>
            <person name="Steele A.D."/>
            <person name="Gui C."/>
            <person name="Meng S."/>
            <person name="Li G."/>
            <person name="Viehrig K."/>
            <person name="Ye F."/>
            <person name="Su P."/>
            <person name="Kiefer A.F."/>
            <person name="Nichols A."/>
            <person name="Cepeda A.J."/>
            <person name="Yan W."/>
            <person name="Fan B."/>
            <person name="Jiang Y."/>
            <person name="Adhikari A."/>
            <person name="Zheng C.-J."/>
            <person name="Schuster L."/>
            <person name="Cowan T.M."/>
            <person name="Smanski M.J."/>
            <person name="Chevrette M.G."/>
            <person name="De Carvalho L.P.S."/>
            <person name="Shen B."/>
        </authorList>
    </citation>
    <scope>NUCLEOTIDE SEQUENCE [LARGE SCALE GENOMIC DNA]</scope>
    <source>
        <strain evidence="1 2">NPDC006286</strain>
    </source>
</reference>
<gene>
    <name evidence="1" type="ORF">ABZ071_34295</name>
</gene>
<comment type="caution">
    <text evidence="1">The sequence shown here is derived from an EMBL/GenBank/DDBJ whole genome shotgun (WGS) entry which is preliminary data.</text>
</comment>
<dbReference type="EMBL" id="JBEXRX010000245">
    <property type="protein sequence ID" value="MEU0156851.1"/>
    <property type="molecule type" value="Genomic_DNA"/>
</dbReference>
<organism evidence="1 2">
    <name type="scientific">Micromonospora fulviviridis</name>
    <dbReference type="NCBI Taxonomy" id="47860"/>
    <lineage>
        <taxon>Bacteria</taxon>
        <taxon>Bacillati</taxon>
        <taxon>Actinomycetota</taxon>
        <taxon>Actinomycetes</taxon>
        <taxon>Micromonosporales</taxon>
        <taxon>Micromonosporaceae</taxon>
        <taxon>Micromonospora</taxon>
    </lineage>
</organism>